<dbReference type="PANTHER" id="PTHR23083:SF464">
    <property type="entry name" value="TETRATRICOPEPTIDE REPEAT DOMAIN 7, ISOFORM A"/>
    <property type="match status" value="1"/>
</dbReference>
<feature type="compositionally biased region" description="Low complexity" evidence="3">
    <location>
        <begin position="111"/>
        <end position="122"/>
    </location>
</feature>
<evidence type="ECO:0000256" key="3">
    <source>
        <dbReference type="SAM" id="MobiDB-lite"/>
    </source>
</evidence>
<proteinExistence type="inferred from homology"/>
<sequence>MASHKLLTIQREADHARCHRETAKLPDLGRRYLKHHSQRDQGEIYQTILLCEHRLHQLEDQSNHSIFRTGTGGLHLPNAEFGGLSYSTRKNDNTARGSTDSGGAGGSIGMLSPSVSPRPSLSVTGNDASIGGLLLAEGNRRGSLSRPTTSRQYYTTGNEYIQVGTIQDAAEPGFIPPRLVLHAGLTNELVKVQRVMLQNKDLVKKDEQMYWQFKVLLAMVFFYLGHEGKCSTVLLSIPDELKSSVAPNYARALTLQRYTLLGMCMESADSSMALVMYDKATAFSRTIQDSTQIPEILRWSQIALFRSSLLRLADSDPQVGITACRSYLQHSQEWPSNYAQHQLVVFLTQFIRALSRAYRLGYYRPPGGEANGVPYPSDEPSSYLYNPATFKHELFSLYQRYKEAVGHVYRFPQAHETHYPIIMMVDQAVQDWELAGSPTREDTFALVQFLYRMSRFTYNSLHIYRHLVRTLIAYGDYLEAEMALETYWGECARYLAQQHPSAPAFTKRDSTRARSFSAPSPVRTSPKPLPNVPTRNSSLMRPRRDTVGAHLPTEHHTSPGEEEDVLDMVDTLVVGCRMLILQLEKHKLAQEILDYALHLCQQSTSQVPRSLLAKVYQHHGLCHSQICIRAEDPERRAKYQEGALKAYTRATELDPRNPELLYHLALQHALERSVHQALGAVKRALTLRPEDLKAWHLLALLLSSQKEYQKALHVCEVGCRESGWREVDADIQQAIGNHGDNDPLPDLPNGNGEHDSGETYLRLKMTQCMIYELIHGPQRVLQLHTVLFTLYGRIYGNEAGIGGSNTPLMSTTMLNHPLAGLTLAPSSPNQGLGPQKAPMDVLSVPDLSLVNPGQHRGARALFSHSTRTVHMATQEGRLLAKIARDKIRGKRRTSIGSANETESPRFSTLSGLSKVNFQSTVSVNSYTPAVSHGRNASTSPWLGPSSAGYTTQAQTNETTANLSSGNNTVSERPMSAHSQVSKVNHTQPDKTSTTVTEPAREVHQNFLRRQRARKALADLWLMSAAAFRRLERYKDAHVAIREAESVYPEYPAVWCQYGLLMAAGGDNSDLGGEKTGSAAWLAEQGHPVTLQEGLVTAIRHFMTGLSLGSIDVPCRVHLARAYLRIGKTAIATGLLQDTTRGLGWDVAEAWTLLSQTMLQSGNAEMASDYLLFALELENTKPILPFQSLPW</sequence>
<keyword evidence="5" id="KW-1185">Reference proteome</keyword>
<dbReference type="Pfam" id="PF12895">
    <property type="entry name" value="ANAPC3"/>
    <property type="match status" value="1"/>
</dbReference>
<comment type="function">
    <text evidence="1">Involved in endocytosis.</text>
</comment>
<evidence type="ECO:0000256" key="2">
    <source>
        <dbReference type="ARBA" id="ARBA00038251"/>
    </source>
</evidence>
<dbReference type="InterPro" id="IPR051722">
    <property type="entry name" value="Endocytosis_PI4K-reg_protein"/>
</dbReference>
<dbReference type="InterPro" id="IPR019734">
    <property type="entry name" value="TPR_rpt"/>
</dbReference>
<feature type="region of interest" description="Disordered" evidence="3">
    <location>
        <begin position="888"/>
        <end position="909"/>
    </location>
</feature>
<feature type="compositionally biased region" description="Low complexity" evidence="3">
    <location>
        <begin position="950"/>
        <end position="961"/>
    </location>
</feature>
<protein>
    <submittedName>
        <fullName evidence="4">Uncharacterized protein</fullName>
    </submittedName>
</protein>
<feature type="region of interest" description="Disordered" evidence="3">
    <location>
        <begin position="87"/>
        <end position="122"/>
    </location>
</feature>
<feature type="region of interest" description="Disordered" evidence="3">
    <location>
        <begin position="503"/>
        <end position="543"/>
    </location>
</feature>
<dbReference type="OrthoDB" id="29013at2759"/>
<evidence type="ECO:0000256" key="1">
    <source>
        <dbReference type="ARBA" id="ARBA00002550"/>
    </source>
</evidence>
<feature type="compositionally biased region" description="Polar residues" evidence="3">
    <location>
        <begin position="962"/>
        <end position="996"/>
    </location>
</feature>
<comment type="caution">
    <text evidence="4">The sequence shown here is derived from an EMBL/GenBank/DDBJ whole genome shotgun (WGS) entry which is preliminary data.</text>
</comment>
<dbReference type="PANTHER" id="PTHR23083">
    <property type="entry name" value="TETRATRICOPEPTIDE REPEAT PROTEIN, TPR"/>
    <property type="match status" value="1"/>
</dbReference>
<dbReference type="Gene3D" id="1.25.40.10">
    <property type="entry name" value="Tetratricopeptide repeat domain"/>
    <property type="match status" value="2"/>
</dbReference>
<evidence type="ECO:0000313" key="5">
    <source>
        <dbReference type="Proteomes" id="UP001150925"/>
    </source>
</evidence>
<dbReference type="Proteomes" id="UP001150925">
    <property type="component" value="Unassembled WGS sequence"/>
</dbReference>
<feature type="compositionally biased region" description="Polar residues" evidence="3">
    <location>
        <begin position="928"/>
        <end position="940"/>
    </location>
</feature>
<dbReference type="SMART" id="SM00028">
    <property type="entry name" value="TPR"/>
    <property type="match status" value="3"/>
</dbReference>
<reference evidence="4" key="1">
    <citation type="submission" date="2022-07" db="EMBL/GenBank/DDBJ databases">
        <title>Phylogenomic reconstructions and comparative analyses of Kickxellomycotina fungi.</title>
        <authorList>
            <person name="Reynolds N.K."/>
            <person name="Stajich J.E."/>
            <person name="Barry K."/>
            <person name="Grigoriev I.V."/>
            <person name="Crous P."/>
            <person name="Smith M.E."/>
        </authorList>
    </citation>
    <scope>NUCLEOTIDE SEQUENCE</scope>
    <source>
        <strain evidence="4">RSA 1196</strain>
    </source>
</reference>
<name>A0A9W8AYP1_9FUNG</name>
<feature type="compositionally biased region" description="Polar residues" evidence="3">
    <location>
        <begin position="894"/>
        <end position="909"/>
    </location>
</feature>
<dbReference type="SUPFAM" id="SSF48452">
    <property type="entry name" value="TPR-like"/>
    <property type="match status" value="3"/>
</dbReference>
<comment type="similarity">
    <text evidence="2">Belongs to the YPP1 family.</text>
</comment>
<dbReference type="AlphaFoldDB" id="A0A9W8AYP1"/>
<dbReference type="EMBL" id="JANBPY010000158">
    <property type="protein sequence ID" value="KAJ1968605.1"/>
    <property type="molecule type" value="Genomic_DNA"/>
</dbReference>
<gene>
    <name evidence="4" type="ORF">IWQ62_001145</name>
</gene>
<feature type="region of interest" description="Disordered" evidence="3">
    <location>
        <begin position="928"/>
        <end position="998"/>
    </location>
</feature>
<organism evidence="4 5">
    <name type="scientific">Dispira parvispora</name>
    <dbReference type="NCBI Taxonomy" id="1520584"/>
    <lineage>
        <taxon>Eukaryota</taxon>
        <taxon>Fungi</taxon>
        <taxon>Fungi incertae sedis</taxon>
        <taxon>Zoopagomycota</taxon>
        <taxon>Kickxellomycotina</taxon>
        <taxon>Dimargaritomycetes</taxon>
        <taxon>Dimargaritales</taxon>
        <taxon>Dimargaritaceae</taxon>
        <taxon>Dispira</taxon>
    </lineage>
</organism>
<evidence type="ECO:0000313" key="4">
    <source>
        <dbReference type="EMBL" id="KAJ1968605.1"/>
    </source>
</evidence>
<dbReference type="InterPro" id="IPR011990">
    <property type="entry name" value="TPR-like_helical_dom_sf"/>
</dbReference>
<accession>A0A9W8AYP1</accession>